<keyword evidence="7" id="KW-0067">ATP-binding</keyword>
<dbReference type="GO" id="GO:0016887">
    <property type="term" value="F:ATP hydrolysis activity"/>
    <property type="evidence" value="ECO:0007669"/>
    <property type="project" value="InterPro"/>
</dbReference>
<keyword evidence="3" id="KW-0813">Transport</keyword>
<dbReference type="PROSITE" id="PS00211">
    <property type="entry name" value="ABC_TRANSPORTER_1"/>
    <property type="match status" value="1"/>
</dbReference>
<sequence>MSKVVGDGQAAYAEAGNVVEQAIGGIRTVVAFTGEKQAIEKYNEKLDIAYKTTVKQGLISGLGLGVTLFVTFSSYGFAVWYGAKLIIEKGYDGGQVINVIFAVLSGAMSLGQTSPCLNAFASGQAATFKMFKTIKREPKIDAYDTSGVVLDEIRGDIELRDVHFTYPARPEVQIFAGFSLFIQSGTTVALVGQSGSGKSTVIGLIERFYDPESGEVLLDGHDLKKLKLKWIRSKIGLVSQEPTLFETTIRENIAYGKENATDHEIRTATELANASKFIDTFPECLDAMVGEKGTQLSGGQKQRIAIARAILKNPKILLLDEATCALDAESEHIFQDALVKLMANRTTVVVAHRLTTIRSANMIAVVHQGKIVEKGTHEEMIQDPDGAYSQLVRLQEGSKEGGNIKEPEKCESFRDIIDLNESQSRKKVSLRRLAHLNKAETPVLLLGSVAAMVHGTMYPIFGYLLSSSITMLFETPDELKKDAHYWSLIYVLIGFVNLVAVPIQNYFFGIAGGKLIRRIRSMTFDKVLHQEISWFDDSANSSGAIGARLSTDASSVKSLVGDALALIVESLTNVAAGLIIAFVANWKLAFIVLCIGPILFFLGLLENKILSRYSADAKEKYEEASQVANEAVSSIRTVASFCAERKVMDLYARKCEGAKKQGVLVGLVSGVGYGLSFFALYSFYAICFFAGSYYIQNGEATFMEFFNVFFALTITAVGVSNTSALAPDMTKAQDSATSIFDILDRKPEIDSSSDEGTTLPIVKGDIEFKHVAFRYPTRPDIQIFRDLPLHWWESGSGKSTVISMIERFYDPDSGKILLDEVEIQTFKLRWLRQQMSLVSQEPVLFNETIRSNIVYGKTGGYTEEDITTAAKAANAHNFISSLPQGYETSAFNCQAATSALDAESERVVQDALERVMVNRTTVVVAHRLSTIKNADHKNGVVAEKGRHERLMKIPGGAYASLVSLHMSSS</sequence>
<keyword evidence="9 11" id="KW-0472">Membrane</keyword>
<gene>
    <name evidence="14" type="ORF">MERR_LOCUS4487</name>
</gene>
<evidence type="ECO:0000313" key="14">
    <source>
        <dbReference type="EMBL" id="CAA7017252.1"/>
    </source>
</evidence>
<evidence type="ECO:0000313" key="15">
    <source>
        <dbReference type="Proteomes" id="UP000467841"/>
    </source>
</evidence>
<dbReference type="Pfam" id="PF00005">
    <property type="entry name" value="ABC_tran"/>
    <property type="match status" value="2"/>
</dbReference>
<dbReference type="PROSITE" id="PS50929">
    <property type="entry name" value="ABC_TM1F"/>
    <property type="match status" value="2"/>
</dbReference>
<keyword evidence="15" id="KW-1185">Reference proteome</keyword>
<dbReference type="FunFam" id="1.20.1560.10:FF:000009">
    <property type="entry name" value="ABC transporter B family member 1"/>
    <property type="match status" value="1"/>
</dbReference>
<keyword evidence="6" id="KW-0547">Nucleotide-binding</keyword>
<dbReference type="Pfam" id="PF00664">
    <property type="entry name" value="ABC_membrane"/>
    <property type="match status" value="2"/>
</dbReference>
<feature type="transmembrane region" description="Helical" evidence="11">
    <location>
        <begin position="663"/>
        <end position="693"/>
    </location>
</feature>
<evidence type="ECO:0000256" key="11">
    <source>
        <dbReference type="SAM" id="Phobius"/>
    </source>
</evidence>
<dbReference type="InterPro" id="IPR017871">
    <property type="entry name" value="ABC_transporter-like_CS"/>
</dbReference>
<dbReference type="PANTHER" id="PTHR43394">
    <property type="entry name" value="ATP-DEPENDENT PERMEASE MDL1, MITOCHONDRIAL"/>
    <property type="match status" value="1"/>
</dbReference>
<dbReference type="CDD" id="cd03249">
    <property type="entry name" value="ABC_MTABC3_MDL1_MDL2"/>
    <property type="match status" value="1"/>
</dbReference>
<evidence type="ECO:0000259" key="12">
    <source>
        <dbReference type="PROSITE" id="PS50893"/>
    </source>
</evidence>
<name>A0A6D2HVI7_9BRAS</name>
<protein>
    <recommendedName>
        <fullName evidence="16">ABC transporter domain-containing protein</fullName>
    </recommendedName>
</protein>
<dbReference type="FunFam" id="1.20.1560.10:FF:000025">
    <property type="entry name" value="ABC transporter B family member 9"/>
    <property type="match status" value="1"/>
</dbReference>
<dbReference type="GO" id="GO:0010328">
    <property type="term" value="F:auxin influx transmembrane transporter activity"/>
    <property type="evidence" value="ECO:0007669"/>
    <property type="project" value="UniProtKB-ARBA"/>
</dbReference>
<feature type="transmembrane region" description="Helical" evidence="11">
    <location>
        <begin position="443"/>
        <end position="465"/>
    </location>
</feature>
<dbReference type="Gene3D" id="3.40.50.300">
    <property type="entry name" value="P-loop containing nucleotide triphosphate hydrolases"/>
    <property type="match status" value="3"/>
</dbReference>
<accession>A0A6D2HVI7</accession>
<evidence type="ECO:0000256" key="8">
    <source>
        <dbReference type="ARBA" id="ARBA00022989"/>
    </source>
</evidence>
<feature type="domain" description="ABC transporter" evidence="12">
    <location>
        <begin position="157"/>
        <end position="393"/>
    </location>
</feature>
<feature type="transmembrane region" description="Helical" evidence="11">
    <location>
        <begin position="485"/>
        <end position="508"/>
    </location>
</feature>
<reference evidence="14" key="1">
    <citation type="submission" date="2020-01" db="EMBL/GenBank/DDBJ databases">
        <authorList>
            <person name="Mishra B."/>
        </authorList>
    </citation>
    <scope>NUCLEOTIDE SEQUENCE [LARGE SCALE GENOMIC DNA]</scope>
</reference>
<keyword evidence="10" id="KW-0325">Glycoprotein</keyword>
<dbReference type="GO" id="GO:0005886">
    <property type="term" value="C:plasma membrane"/>
    <property type="evidence" value="ECO:0007669"/>
    <property type="project" value="UniProtKB-SubCell"/>
</dbReference>
<comment type="caution">
    <text evidence="14">The sequence shown here is derived from an EMBL/GenBank/DDBJ whole genome shotgun (WGS) entry which is preliminary data.</text>
</comment>
<feature type="transmembrane region" description="Helical" evidence="11">
    <location>
        <begin position="58"/>
        <end position="81"/>
    </location>
</feature>
<keyword evidence="4 11" id="KW-0812">Transmembrane</keyword>
<dbReference type="GO" id="GO:0005743">
    <property type="term" value="C:mitochondrial inner membrane"/>
    <property type="evidence" value="ECO:0007669"/>
    <property type="project" value="TreeGrafter"/>
</dbReference>
<dbReference type="Gene3D" id="1.20.1560.10">
    <property type="entry name" value="ABC transporter type 1, transmembrane domain"/>
    <property type="match status" value="1"/>
</dbReference>
<evidence type="ECO:0000256" key="2">
    <source>
        <dbReference type="ARBA" id="ARBA00007577"/>
    </source>
</evidence>
<evidence type="ECO:0000256" key="3">
    <source>
        <dbReference type="ARBA" id="ARBA00022448"/>
    </source>
</evidence>
<dbReference type="AlphaFoldDB" id="A0A6D2HVI7"/>
<dbReference type="GO" id="GO:0005524">
    <property type="term" value="F:ATP binding"/>
    <property type="evidence" value="ECO:0007669"/>
    <property type="project" value="UniProtKB-KW"/>
</dbReference>
<dbReference type="PANTHER" id="PTHR43394:SF16">
    <property type="entry name" value="ABC TRANSPORTER B FAMILY MEMBER 4-LIKE ISOFORM X1"/>
    <property type="match status" value="1"/>
</dbReference>
<feature type="transmembrane region" description="Helical" evidence="11">
    <location>
        <begin position="563"/>
        <end position="582"/>
    </location>
</feature>
<dbReference type="GO" id="GO:0015421">
    <property type="term" value="F:ABC-type oligopeptide transporter activity"/>
    <property type="evidence" value="ECO:0007669"/>
    <property type="project" value="TreeGrafter"/>
</dbReference>
<evidence type="ECO:0000256" key="5">
    <source>
        <dbReference type="ARBA" id="ARBA00022737"/>
    </source>
</evidence>
<keyword evidence="8 11" id="KW-1133">Transmembrane helix</keyword>
<dbReference type="InterPro" id="IPR003593">
    <property type="entry name" value="AAA+_ATPase"/>
</dbReference>
<evidence type="ECO:0000259" key="13">
    <source>
        <dbReference type="PROSITE" id="PS50929"/>
    </source>
</evidence>
<dbReference type="GO" id="GO:0090374">
    <property type="term" value="P:oligopeptide export from mitochondrion"/>
    <property type="evidence" value="ECO:0007669"/>
    <property type="project" value="TreeGrafter"/>
</dbReference>
<dbReference type="GO" id="GO:0010329">
    <property type="term" value="F:auxin efflux transmembrane transporter activity"/>
    <property type="evidence" value="ECO:0007669"/>
    <property type="project" value="UniProtKB-ARBA"/>
</dbReference>
<feature type="transmembrane region" description="Helical" evidence="11">
    <location>
        <begin position="588"/>
        <end position="605"/>
    </location>
</feature>
<dbReference type="Proteomes" id="UP000467841">
    <property type="component" value="Unassembled WGS sequence"/>
</dbReference>
<dbReference type="EMBL" id="CACVBM020000310">
    <property type="protein sequence ID" value="CAA7017252.1"/>
    <property type="molecule type" value="Genomic_DNA"/>
</dbReference>
<dbReference type="OrthoDB" id="6500128at2759"/>
<feature type="domain" description="ABC transmembrane type-1" evidence="13">
    <location>
        <begin position="1"/>
        <end position="122"/>
    </location>
</feature>
<dbReference type="InterPro" id="IPR036640">
    <property type="entry name" value="ABC1_TM_sf"/>
</dbReference>
<dbReference type="FunFam" id="3.40.50.300:FF:000066">
    <property type="entry name" value="ABC transporter B family member 1"/>
    <property type="match status" value="1"/>
</dbReference>
<feature type="domain" description="ABC transmembrane type-1" evidence="13">
    <location>
        <begin position="445"/>
        <end position="731"/>
    </location>
</feature>
<organism evidence="14 15">
    <name type="scientific">Microthlaspi erraticum</name>
    <dbReference type="NCBI Taxonomy" id="1685480"/>
    <lineage>
        <taxon>Eukaryota</taxon>
        <taxon>Viridiplantae</taxon>
        <taxon>Streptophyta</taxon>
        <taxon>Embryophyta</taxon>
        <taxon>Tracheophyta</taxon>
        <taxon>Spermatophyta</taxon>
        <taxon>Magnoliopsida</taxon>
        <taxon>eudicotyledons</taxon>
        <taxon>Gunneridae</taxon>
        <taxon>Pentapetalae</taxon>
        <taxon>rosids</taxon>
        <taxon>malvids</taxon>
        <taxon>Brassicales</taxon>
        <taxon>Brassicaceae</taxon>
        <taxon>Coluteocarpeae</taxon>
        <taxon>Microthlaspi</taxon>
    </lineage>
</organism>
<evidence type="ECO:0008006" key="16">
    <source>
        <dbReference type="Google" id="ProtNLM"/>
    </source>
</evidence>
<evidence type="ECO:0000256" key="1">
    <source>
        <dbReference type="ARBA" id="ARBA00004651"/>
    </source>
</evidence>
<comment type="similarity">
    <text evidence="2">Belongs to the ABC transporter superfamily. ABCB family. Multidrug resistance exporter (TC 3.A.1.201) subfamily.</text>
</comment>
<dbReference type="InterPro" id="IPR003439">
    <property type="entry name" value="ABC_transporter-like_ATP-bd"/>
</dbReference>
<feature type="transmembrane region" description="Helical" evidence="11">
    <location>
        <begin position="705"/>
        <end position="726"/>
    </location>
</feature>
<dbReference type="InterPro" id="IPR039421">
    <property type="entry name" value="Type_1_exporter"/>
</dbReference>
<dbReference type="SMART" id="SM00382">
    <property type="entry name" value="AAA"/>
    <property type="match status" value="2"/>
</dbReference>
<dbReference type="PROSITE" id="PS50893">
    <property type="entry name" value="ABC_TRANSPORTER_2"/>
    <property type="match status" value="1"/>
</dbReference>
<evidence type="ECO:0000256" key="9">
    <source>
        <dbReference type="ARBA" id="ARBA00023136"/>
    </source>
</evidence>
<evidence type="ECO:0000256" key="7">
    <source>
        <dbReference type="ARBA" id="ARBA00022840"/>
    </source>
</evidence>
<comment type="subcellular location">
    <subcellularLocation>
        <location evidence="1">Cell membrane</location>
        <topology evidence="1">Multi-pass membrane protein</topology>
    </subcellularLocation>
</comment>
<dbReference type="InterPro" id="IPR027417">
    <property type="entry name" value="P-loop_NTPase"/>
</dbReference>
<keyword evidence="5" id="KW-0677">Repeat</keyword>
<dbReference type="SUPFAM" id="SSF52540">
    <property type="entry name" value="P-loop containing nucleoside triphosphate hydrolases"/>
    <property type="match status" value="2"/>
</dbReference>
<evidence type="ECO:0000256" key="4">
    <source>
        <dbReference type="ARBA" id="ARBA00022692"/>
    </source>
</evidence>
<dbReference type="InterPro" id="IPR011527">
    <property type="entry name" value="ABC1_TM_dom"/>
</dbReference>
<dbReference type="SUPFAM" id="SSF90123">
    <property type="entry name" value="ABC transporter transmembrane region"/>
    <property type="match status" value="2"/>
</dbReference>
<evidence type="ECO:0000256" key="6">
    <source>
        <dbReference type="ARBA" id="ARBA00022741"/>
    </source>
</evidence>
<evidence type="ECO:0000256" key="10">
    <source>
        <dbReference type="ARBA" id="ARBA00023180"/>
    </source>
</evidence>
<dbReference type="CDD" id="cd18578">
    <property type="entry name" value="ABC_6TM_Pgp_ABCB1_D2_like"/>
    <property type="match status" value="1"/>
</dbReference>
<proteinExistence type="inferred from homology"/>